<comment type="caution">
    <text evidence="2">The sequence shown here is derived from an EMBL/GenBank/DDBJ whole genome shotgun (WGS) entry which is preliminary data.</text>
</comment>
<dbReference type="RefSeq" id="WP_336545353.1">
    <property type="nucleotide sequence ID" value="NZ_JBBBDM010000004.1"/>
</dbReference>
<evidence type="ECO:0000313" key="3">
    <source>
        <dbReference type="Proteomes" id="UP001367771"/>
    </source>
</evidence>
<dbReference type="Pfam" id="PF07362">
    <property type="entry name" value="CcdA"/>
    <property type="match status" value="1"/>
</dbReference>
<evidence type="ECO:0000256" key="1">
    <source>
        <dbReference type="ARBA" id="ARBA00022649"/>
    </source>
</evidence>
<evidence type="ECO:0000313" key="2">
    <source>
        <dbReference type="EMBL" id="MEI5687673.1"/>
    </source>
</evidence>
<dbReference type="Proteomes" id="UP001367771">
    <property type="component" value="Unassembled WGS sequence"/>
</dbReference>
<keyword evidence="3" id="KW-1185">Reference proteome</keyword>
<keyword evidence="1" id="KW-1277">Toxin-antitoxin system</keyword>
<gene>
    <name evidence="2" type="ORF">V8201_11345</name>
</gene>
<name>A0ABU8H3Y3_9SPHN</name>
<dbReference type="InterPro" id="IPR009956">
    <property type="entry name" value="Post-segregation_anti-tox_CcdA"/>
</dbReference>
<proteinExistence type="predicted"/>
<dbReference type="EMBL" id="JBBBDM010000004">
    <property type="protein sequence ID" value="MEI5687673.1"/>
    <property type="molecule type" value="Genomic_DNA"/>
</dbReference>
<sequence length="78" mass="9186">MAQTLELPAKSTRDMSAREIRAEAARFGISPNDDIEVLRAALKTELERRWQEENRDTIAAWNLWIEINGLPLERYRCW</sequence>
<accession>A0ABU8H3Y3</accession>
<organism evidence="2 3">
    <name type="scientific">Sphingomonas kyungheensis</name>
    <dbReference type="NCBI Taxonomy" id="1069987"/>
    <lineage>
        <taxon>Bacteria</taxon>
        <taxon>Pseudomonadati</taxon>
        <taxon>Pseudomonadota</taxon>
        <taxon>Alphaproteobacteria</taxon>
        <taxon>Sphingomonadales</taxon>
        <taxon>Sphingomonadaceae</taxon>
        <taxon>Sphingomonas</taxon>
    </lineage>
</organism>
<reference evidence="2 3" key="1">
    <citation type="journal article" date="2013" name="Int. J. Syst. Evol. Microbiol.">
        <title>Sphingomonas kyungheensis sp. nov., a bacterium with ginsenoside-converting activity isolated from soil of a ginseng field.</title>
        <authorList>
            <person name="Son H.M."/>
            <person name="Yang J.E."/>
            <person name="Park Y."/>
            <person name="Han C.K."/>
            <person name="Kim S.G."/>
            <person name="Kook M."/>
            <person name="Yi T.H."/>
        </authorList>
    </citation>
    <scope>NUCLEOTIDE SEQUENCE [LARGE SCALE GENOMIC DNA]</scope>
    <source>
        <strain evidence="2 3">LMG 26582</strain>
    </source>
</reference>
<protein>
    <submittedName>
        <fullName evidence="2">Type II toxin-antitoxin system CcdA family antitoxin</fullName>
    </submittedName>
</protein>